<dbReference type="GO" id="GO:0051301">
    <property type="term" value="P:cell division"/>
    <property type="evidence" value="ECO:0007669"/>
    <property type="project" value="UniProtKB-KW"/>
</dbReference>
<evidence type="ECO:0000313" key="9">
    <source>
        <dbReference type="EMBL" id="OGK56715.1"/>
    </source>
</evidence>
<keyword evidence="6" id="KW-0472">Membrane</keyword>
<evidence type="ECO:0000256" key="4">
    <source>
        <dbReference type="ARBA" id="ARBA00022989"/>
    </source>
</evidence>
<comment type="caution">
    <text evidence="9">The sequence shown here is derived from an EMBL/GenBank/DDBJ whole genome shotgun (WGS) entry which is preliminary data.</text>
</comment>
<organism evidence="9 10">
    <name type="scientific">Candidatus Roizmanbacteria bacterium RIFCSPLOWO2_02_FULL_38_10</name>
    <dbReference type="NCBI Taxonomy" id="1802074"/>
    <lineage>
        <taxon>Bacteria</taxon>
        <taxon>Candidatus Roizmaniibacteriota</taxon>
    </lineage>
</organism>
<dbReference type="AlphaFoldDB" id="A0A1F7JM78"/>
<evidence type="ECO:0000256" key="5">
    <source>
        <dbReference type="ARBA" id="ARBA00023306"/>
    </source>
</evidence>
<evidence type="ECO:0000256" key="3">
    <source>
        <dbReference type="ARBA" id="ARBA00022692"/>
    </source>
</evidence>
<dbReference type="STRING" id="1802074.A3J15_02565"/>
<dbReference type="Pfam" id="PF08478">
    <property type="entry name" value="POTRA_1"/>
    <property type="match status" value="1"/>
</dbReference>
<dbReference type="InterPro" id="IPR005548">
    <property type="entry name" value="Cell_div_FtsQ/DivIB_C"/>
</dbReference>
<evidence type="ECO:0000256" key="2">
    <source>
        <dbReference type="ARBA" id="ARBA00022618"/>
    </source>
</evidence>
<keyword evidence="3 6" id="KW-0812">Transmembrane</keyword>
<feature type="transmembrane region" description="Helical" evidence="6">
    <location>
        <begin position="7"/>
        <end position="27"/>
    </location>
</feature>
<dbReference type="InterPro" id="IPR013685">
    <property type="entry name" value="POTRA_FtsQ_type"/>
</dbReference>
<keyword evidence="5" id="KW-0131">Cell cycle</keyword>
<evidence type="ECO:0000256" key="1">
    <source>
        <dbReference type="ARBA" id="ARBA00022475"/>
    </source>
</evidence>
<evidence type="ECO:0000313" key="10">
    <source>
        <dbReference type="Proteomes" id="UP000176376"/>
    </source>
</evidence>
<accession>A0A1F7JM78</accession>
<evidence type="ECO:0000259" key="7">
    <source>
        <dbReference type="Pfam" id="PF03799"/>
    </source>
</evidence>
<feature type="domain" description="POTRA" evidence="8">
    <location>
        <begin position="49"/>
        <end position="92"/>
    </location>
</feature>
<dbReference type="Proteomes" id="UP000176376">
    <property type="component" value="Unassembled WGS sequence"/>
</dbReference>
<dbReference type="EMBL" id="MGAY01000026">
    <property type="protein sequence ID" value="OGK56715.1"/>
    <property type="molecule type" value="Genomic_DNA"/>
</dbReference>
<gene>
    <name evidence="9" type="ORF">A3J15_02565</name>
</gene>
<evidence type="ECO:0000256" key="6">
    <source>
        <dbReference type="SAM" id="Phobius"/>
    </source>
</evidence>
<dbReference type="Pfam" id="PF03799">
    <property type="entry name" value="FtsQ_DivIB_C"/>
    <property type="match status" value="1"/>
</dbReference>
<reference evidence="9 10" key="1">
    <citation type="journal article" date="2016" name="Nat. Commun.">
        <title>Thousands of microbial genomes shed light on interconnected biogeochemical processes in an aquifer system.</title>
        <authorList>
            <person name="Anantharaman K."/>
            <person name="Brown C.T."/>
            <person name="Hug L.A."/>
            <person name="Sharon I."/>
            <person name="Castelle C.J."/>
            <person name="Probst A.J."/>
            <person name="Thomas B.C."/>
            <person name="Singh A."/>
            <person name="Wilkins M.J."/>
            <person name="Karaoz U."/>
            <person name="Brodie E.L."/>
            <person name="Williams K.H."/>
            <person name="Hubbard S.S."/>
            <person name="Banfield J.F."/>
        </authorList>
    </citation>
    <scope>NUCLEOTIDE SEQUENCE [LARGE SCALE GENOMIC DNA]</scope>
</reference>
<feature type="domain" description="Cell division protein FtsQ/DivIB C-terminal" evidence="7">
    <location>
        <begin position="98"/>
        <end position="226"/>
    </location>
</feature>
<keyword evidence="4 6" id="KW-1133">Transmembrane helix</keyword>
<protein>
    <submittedName>
        <fullName evidence="9">Uncharacterized protein</fullName>
    </submittedName>
</protein>
<name>A0A1F7JM78_9BACT</name>
<keyword evidence="1" id="KW-1003">Cell membrane</keyword>
<proteinExistence type="predicted"/>
<keyword evidence="2" id="KW-0132">Cell division</keyword>
<sequence>MSYLTSVRIPVFLICLTAIFFCLLFFISNIFTVKTINLEGVNDLYGIRQTKGQNLILLNIKSVKENLYKLNPTFSELTITKKYPSTLQIVVKLSQKIALLRVDRGYYTLTSQGKVLSRTRSEKLDNGLTVISYYQNFNYDDYHVGDIIDQTDILTALLLLLELRKMNFVISRLDINGPDMLVFRTSENQEIKASSEKKLEEQLIDLKNLIVKIKVENINYKSIDLRFNKPVIKIR</sequence>
<evidence type="ECO:0000259" key="8">
    <source>
        <dbReference type="Pfam" id="PF08478"/>
    </source>
</evidence>